<dbReference type="Proteomes" id="UP001148203">
    <property type="component" value="Unassembled WGS sequence"/>
</dbReference>
<dbReference type="Gene3D" id="3.40.50.1820">
    <property type="entry name" value="alpha/beta hydrolase"/>
    <property type="match status" value="1"/>
</dbReference>
<proteinExistence type="predicted"/>
<dbReference type="EMBL" id="JAMDGY010000001">
    <property type="protein sequence ID" value="MDD0988924.1"/>
    <property type="molecule type" value="Genomic_DNA"/>
</dbReference>
<keyword evidence="2" id="KW-1185">Reference proteome</keyword>
<accession>A0ABT5NK60</accession>
<dbReference type="RefSeq" id="WP_273913798.1">
    <property type="nucleotide sequence ID" value="NZ_JAMDGX010000107.1"/>
</dbReference>
<dbReference type="InterPro" id="IPR029058">
    <property type="entry name" value="AB_hydrolase_fold"/>
</dbReference>
<protein>
    <submittedName>
        <fullName evidence="1">Thioesterase</fullName>
    </submittedName>
</protein>
<gene>
    <name evidence="1" type="ORF">M5G11_00030</name>
</gene>
<comment type="caution">
    <text evidence="1">The sequence shown here is derived from an EMBL/GenBank/DDBJ whole genome shotgun (WGS) entry which is preliminary data.</text>
</comment>
<organism evidence="1 2">
    <name type="scientific">Pseudomonas fontis</name>
    <dbReference type="NCBI Taxonomy" id="2942633"/>
    <lineage>
        <taxon>Bacteria</taxon>
        <taxon>Pseudomonadati</taxon>
        <taxon>Pseudomonadota</taxon>
        <taxon>Gammaproteobacteria</taxon>
        <taxon>Pseudomonadales</taxon>
        <taxon>Pseudomonadaceae</taxon>
        <taxon>Pseudomonas</taxon>
    </lineage>
</organism>
<dbReference type="InterPro" id="IPR012223">
    <property type="entry name" value="TEII"/>
</dbReference>
<dbReference type="PANTHER" id="PTHR11487">
    <property type="entry name" value="THIOESTERASE"/>
    <property type="match status" value="1"/>
</dbReference>
<reference evidence="1 2" key="1">
    <citation type="submission" date="2022-05" db="EMBL/GenBank/DDBJ databases">
        <title>Novel Pseudomonas spp. Isolated from a Rainbow Trout Aquaculture Facility.</title>
        <authorList>
            <person name="Testerman T."/>
            <person name="Graf J."/>
        </authorList>
    </citation>
    <scope>NUCLEOTIDE SEQUENCE [LARGE SCALE GENOMIC DNA]</scope>
    <source>
        <strain evidence="1 2">ID681</strain>
    </source>
</reference>
<sequence>MYAQKLPRPVGSEGHLAGKIRLICFASTPGDQVQFRRWATQLDDHIELLAVDTPVSALMTQAEALQALIERLSIYLNVPHALFAQGASGPVAYQVARAAERRFPGQTQHLFVSNCNAPAPSDAPLNVALTALYPAGALPEFRCWRDFSHRELELIEVPEPLPGDPHGQRLVQIINTHLGLLSL</sequence>
<dbReference type="SUPFAM" id="SSF53474">
    <property type="entry name" value="alpha/beta-Hydrolases"/>
    <property type="match status" value="1"/>
</dbReference>
<evidence type="ECO:0000313" key="1">
    <source>
        <dbReference type="EMBL" id="MDD0988924.1"/>
    </source>
</evidence>
<name>A0ABT5NK60_9PSED</name>
<dbReference type="PANTHER" id="PTHR11487:SF0">
    <property type="entry name" value="S-ACYL FATTY ACID SYNTHASE THIOESTERASE, MEDIUM CHAIN"/>
    <property type="match status" value="1"/>
</dbReference>
<evidence type="ECO:0000313" key="2">
    <source>
        <dbReference type="Proteomes" id="UP001148203"/>
    </source>
</evidence>